<dbReference type="SUPFAM" id="SSF47781">
    <property type="entry name" value="RuvA domain 2-like"/>
    <property type="match status" value="1"/>
</dbReference>
<dbReference type="SUPFAM" id="SSF102712">
    <property type="entry name" value="JAB1/MPN domain"/>
    <property type="match status" value="1"/>
</dbReference>
<dbReference type="InterPro" id="IPR010994">
    <property type="entry name" value="RuvA_2-like"/>
</dbReference>
<protein>
    <recommendedName>
        <fullName evidence="6">UPF0758 protein BJP41_02350</fullName>
    </recommendedName>
</protein>
<evidence type="ECO:0000313" key="10">
    <source>
        <dbReference type="Proteomes" id="UP000229055"/>
    </source>
</evidence>
<accession>A0A2D3TC18</accession>
<dbReference type="HAMAP" id="MF_00018">
    <property type="entry name" value="UPF0758_YicR"/>
    <property type="match status" value="1"/>
</dbReference>
<dbReference type="NCBIfam" id="NF000642">
    <property type="entry name" value="PRK00024.1"/>
    <property type="match status" value="1"/>
</dbReference>
<dbReference type="InterPro" id="IPR020891">
    <property type="entry name" value="UPF0758_CS"/>
</dbReference>
<gene>
    <name evidence="8" type="ORF">BJP41_02350</name>
    <name evidence="9" type="ORF">BJP43_02630</name>
</gene>
<dbReference type="Pfam" id="PF20582">
    <property type="entry name" value="UPF0758_N"/>
    <property type="match status" value="1"/>
</dbReference>
<proteinExistence type="inferred from homology"/>
<evidence type="ECO:0000256" key="1">
    <source>
        <dbReference type="ARBA" id="ARBA00022670"/>
    </source>
</evidence>
<keyword evidence="5" id="KW-0482">Metalloprotease</keyword>
<dbReference type="GO" id="GO:0006508">
    <property type="term" value="P:proteolysis"/>
    <property type="evidence" value="ECO:0007669"/>
    <property type="project" value="UniProtKB-KW"/>
</dbReference>
<keyword evidence="1" id="KW-0645">Protease</keyword>
<comment type="similarity">
    <text evidence="6">Belongs to the UPF0758 family. YicR subfamily.</text>
</comment>
<evidence type="ECO:0000256" key="5">
    <source>
        <dbReference type="ARBA" id="ARBA00023049"/>
    </source>
</evidence>
<keyword evidence="2" id="KW-0479">Metal-binding</keyword>
<dbReference type="RefSeq" id="WP_100096198.1">
    <property type="nucleotide sequence ID" value="NZ_CADIJH010000001.1"/>
</dbReference>
<evidence type="ECO:0000259" key="7">
    <source>
        <dbReference type="PROSITE" id="PS50249"/>
    </source>
</evidence>
<keyword evidence="4" id="KW-0862">Zinc</keyword>
<feature type="domain" description="MPN" evidence="7">
    <location>
        <begin position="100"/>
        <end position="222"/>
    </location>
</feature>
<sequence>MKIWPGQLPPREKLLKFGASALTDSELLSIFLRTGTPGLHVSEMAEKLIVEFGSLYHLMSADYETLSAQKGMGKSKFTQIQAILELANRCFYSNLLHENVMLNSKITQKFLQNLLSHRDREVFLVLFLNNKNRVISYEELFSGTIDTVEVHPREVLRKALTVNAAAIILAHNHPSGEPEPSQADRLITTQIIEASALLDIRVLDHVVIGHGKCVSFAERGWI</sequence>
<dbReference type="PANTHER" id="PTHR30471">
    <property type="entry name" value="DNA REPAIR PROTEIN RADC"/>
    <property type="match status" value="1"/>
</dbReference>
<dbReference type="InterPro" id="IPR037518">
    <property type="entry name" value="MPN"/>
</dbReference>
<dbReference type="Proteomes" id="UP000230008">
    <property type="component" value="Chromosome"/>
</dbReference>
<dbReference type="EMBL" id="CP017613">
    <property type="protein sequence ID" value="ATW33352.1"/>
    <property type="molecule type" value="Genomic_DNA"/>
</dbReference>
<dbReference type="PROSITE" id="PS50249">
    <property type="entry name" value="MPN"/>
    <property type="match status" value="1"/>
</dbReference>
<dbReference type="PROSITE" id="PS01302">
    <property type="entry name" value="UPF0758"/>
    <property type="match status" value="1"/>
</dbReference>
<reference evidence="9" key="3">
    <citation type="journal article" date="2018" name="Genome Biol. Evol.">
        <title>Culture-Facilitated Comparative Genomics of the Facultative Symbiont Hamiltonella defensa.</title>
        <authorList>
            <person name="Chevignon G."/>
            <person name="Boyd B.M."/>
            <person name="Brandt J.W."/>
            <person name="Oliver K.M."/>
            <person name="Strand M.R."/>
        </authorList>
    </citation>
    <scope>NUCLEOTIDE SEQUENCE</scope>
    <source>
        <strain evidence="8">A2C</strain>
        <strain evidence="9">ZA17</strain>
    </source>
</reference>
<evidence type="ECO:0000256" key="6">
    <source>
        <dbReference type="HAMAP-Rule" id="MF_00018"/>
    </source>
</evidence>
<dbReference type="GO" id="GO:0008237">
    <property type="term" value="F:metallopeptidase activity"/>
    <property type="evidence" value="ECO:0007669"/>
    <property type="project" value="UniProtKB-KW"/>
</dbReference>
<dbReference type="InterPro" id="IPR025657">
    <property type="entry name" value="RadC_JAB"/>
</dbReference>
<dbReference type="Pfam" id="PF04002">
    <property type="entry name" value="RadC"/>
    <property type="match status" value="1"/>
</dbReference>
<dbReference type="Proteomes" id="UP000229055">
    <property type="component" value="Chromosome"/>
</dbReference>
<dbReference type="AlphaFoldDB" id="A0A2D3TC18"/>
<dbReference type="InterPro" id="IPR046778">
    <property type="entry name" value="UPF0758_N"/>
</dbReference>
<dbReference type="EMBL" id="CP017606">
    <property type="protein sequence ID" value="ATW30644.1"/>
    <property type="molecule type" value="Genomic_DNA"/>
</dbReference>
<evidence type="ECO:0000256" key="2">
    <source>
        <dbReference type="ARBA" id="ARBA00022723"/>
    </source>
</evidence>
<dbReference type="GO" id="GO:0046872">
    <property type="term" value="F:metal ion binding"/>
    <property type="evidence" value="ECO:0007669"/>
    <property type="project" value="UniProtKB-KW"/>
</dbReference>
<evidence type="ECO:0000256" key="4">
    <source>
        <dbReference type="ARBA" id="ARBA00022833"/>
    </source>
</evidence>
<evidence type="ECO:0000313" key="11">
    <source>
        <dbReference type="Proteomes" id="UP000230008"/>
    </source>
</evidence>
<name>A0A2D3TC18_9ENTR</name>
<evidence type="ECO:0000313" key="8">
    <source>
        <dbReference type="EMBL" id="ATW30644.1"/>
    </source>
</evidence>
<dbReference type="InterPro" id="IPR022820">
    <property type="entry name" value="UPF0758_YicR"/>
</dbReference>
<dbReference type="InterPro" id="IPR001405">
    <property type="entry name" value="UPF0758"/>
</dbReference>
<dbReference type="Gene3D" id="3.40.140.10">
    <property type="entry name" value="Cytidine Deaminase, domain 2"/>
    <property type="match status" value="1"/>
</dbReference>
<dbReference type="CDD" id="cd08071">
    <property type="entry name" value="MPN_DUF2466"/>
    <property type="match status" value="1"/>
</dbReference>
<evidence type="ECO:0000256" key="3">
    <source>
        <dbReference type="ARBA" id="ARBA00022801"/>
    </source>
</evidence>
<reference evidence="10 11" key="1">
    <citation type="submission" date="2016-10" db="EMBL/GenBank/DDBJ databases">
        <authorList>
            <person name="Chevignon G."/>
        </authorList>
    </citation>
    <scope>NUCLEOTIDE SEQUENCE [LARGE SCALE GENOMIC DNA]</scope>
    <source>
        <strain evidence="11">A2C</strain>
        <strain evidence="10">ZA17</strain>
    </source>
</reference>
<reference evidence="10 11" key="2">
    <citation type="submission" date="2017-11" db="EMBL/GenBank/DDBJ databases">
        <title>PacBio sequencing of new strain of the secondary endosymbiont Candidatus Hamiltonella defensa.</title>
        <authorList>
            <person name="Strand M.R."/>
            <person name="Oliver K."/>
        </authorList>
    </citation>
    <scope>NUCLEOTIDE SEQUENCE [LARGE SCALE GENOMIC DNA]</scope>
    <source>
        <strain evidence="11">A2C</strain>
        <strain evidence="10">ZA17</strain>
    </source>
</reference>
<keyword evidence="3" id="KW-0378">Hydrolase</keyword>
<evidence type="ECO:0000313" key="9">
    <source>
        <dbReference type="EMBL" id="ATW33352.1"/>
    </source>
</evidence>
<dbReference type="NCBIfam" id="TIGR00608">
    <property type="entry name" value="radc"/>
    <property type="match status" value="1"/>
</dbReference>
<organism evidence="9 10">
    <name type="scientific">Candidatus Williamhamiltonella defendens</name>
    <dbReference type="NCBI Taxonomy" id="138072"/>
    <lineage>
        <taxon>Bacteria</taxon>
        <taxon>Pseudomonadati</taxon>
        <taxon>Pseudomonadota</taxon>
        <taxon>Gammaproteobacteria</taxon>
        <taxon>Enterobacterales</taxon>
        <taxon>Enterobacteriaceae</taxon>
        <taxon>aphid secondary symbionts</taxon>
        <taxon>Candidatus Williamhamiltonella</taxon>
    </lineage>
</organism>
<dbReference type="PANTHER" id="PTHR30471:SF3">
    <property type="entry name" value="UPF0758 PROTEIN YEES-RELATED"/>
    <property type="match status" value="1"/>
</dbReference>